<dbReference type="GeneID" id="89664389"/>
<accession>A0A7T8ASR5</accession>
<name>A0A7T8ASR5_9GAMM</name>
<keyword evidence="2" id="KW-0614">Plasmid</keyword>
<dbReference type="AlphaFoldDB" id="A0A7T8ASR5"/>
<dbReference type="EMBL" id="CP060812">
    <property type="protein sequence ID" value="QQN89665.1"/>
    <property type="molecule type" value="Genomic_DNA"/>
</dbReference>
<gene>
    <name evidence="2" type="ORF">IAQ69_16025</name>
</gene>
<dbReference type="Proteomes" id="UP000596079">
    <property type="component" value="Plasmid pXM9F202-2-186k"/>
</dbReference>
<dbReference type="Gene3D" id="1.10.260.40">
    <property type="entry name" value="lambda repressor-like DNA-binding domains"/>
    <property type="match status" value="1"/>
</dbReference>
<dbReference type="InterPro" id="IPR001387">
    <property type="entry name" value="Cro/C1-type_HTH"/>
</dbReference>
<reference evidence="2 3" key="1">
    <citation type="submission" date="2020-08" db="EMBL/GenBank/DDBJ databases">
        <title>Emergence of ISAba1-mediated novel tet(X) in Acinetobacter variabilis from a chicken farm.</title>
        <authorList>
            <person name="Peng K."/>
            <person name="Li R."/>
        </authorList>
    </citation>
    <scope>NUCLEOTIDE SEQUENCE [LARGE SCALE GENOMIC DNA]</scope>
    <source>
        <strain evidence="2 3">XM9F202-2</strain>
        <plasmid evidence="2 3">pXM9F202-2-186k</plasmid>
    </source>
</reference>
<dbReference type="PROSITE" id="PS50943">
    <property type="entry name" value="HTH_CROC1"/>
    <property type="match status" value="1"/>
</dbReference>
<dbReference type="InterPro" id="IPR010982">
    <property type="entry name" value="Lambda_DNA-bd_dom_sf"/>
</dbReference>
<geneLocation type="plasmid" evidence="2 3">
    <name>pXM9F202-2-186k</name>
</geneLocation>
<dbReference type="RefSeq" id="WP_166139582.1">
    <property type="nucleotide sequence ID" value="NZ_CP060812.1"/>
</dbReference>
<organism evidence="2 3">
    <name type="scientific">Acinetobacter variabilis</name>
    <dbReference type="NCBI Taxonomy" id="70346"/>
    <lineage>
        <taxon>Bacteria</taxon>
        <taxon>Pseudomonadati</taxon>
        <taxon>Pseudomonadota</taxon>
        <taxon>Gammaproteobacteria</taxon>
        <taxon>Moraxellales</taxon>
        <taxon>Moraxellaceae</taxon>
        <taxon>Acinetobacter</taxon>
    </lineage>
</organism>
<dbReference type="CDD" id="cd00093">
    <property type="entry name" value="HTH_XRE"/>
    <property type="match status" value="1"/>
</dbReference>
<dbReference type="SMART" id="SM00530">
    <property type="entry name" value="HTH_XRE"/>
    <property type="match status" value="1"/>
</dbReference>
<evidence type="ECO:0000313" key="2">
    <source>
        <dbReference type="EMBL" id="QQN89665.1"/>
    </source>
</evidence>
<proteinExistence type="predicted"/>
<dbReference type="SUPFAM" id="SSF47413">
    <property type="entry name" value="lambda repressor-like DNA-binding domains"/>
    <property type="match status" value="1"/>
</dbReference>
<protein>
    <submittedName>
        <fullName evidence="2">Helix-turn-helix transcriptional regulator</fullName>
    </submittedName>
</protein>
<feature type="domain" description="HTH cro/C1-type" evidence="1">
    <location>
        <begin position="37"/>
        <end position="90"/>
    </location>
</feature>
<evidence type="ECO:0000259" key="1">
    <source>
        <dbReference type="PROSITE" id="PS50943"/>
    </source>
</evidence>
<evidence type="ECO:0000313" key="3">
    <source>
        <dbReference type="Proteomes" id="UP000596079"/>
    </source>
</evidence>
<dbReference type="GO" id="GO:0003677">
    <property type="term" value="F:DNA binding"/>
    <property type="evidence" value="ECO:0007669"/>
    <property type="project" value="InterPro"/>
</dbReference>
<sequence length="92" mass="10977">MDKRYKPMTAIEQMKKRHEVLEMINHNPDWPFYKVARYIRTELHLTLNEMAKITKIAPQTLQKMEQPDSNPTLESMMKLLNTFGLKIMIQSK</sequence>
<dbReference type="Pfam" id="PF01381">
    <property type="entry name" value="HTH_3"/>
    <property type="match status" value="1"/>
</dbReference>